<accession>A0A9P4L785</accession>
<keyword evidence="3" id="KW-1185">Reference proteome</keyword>
<evidence type="ECO:0000256" key="1">
    <source>
        <dbReference type="SAM" id="MobiDB-lite"/>
    </source>
</evidence>
<proteinExistence type="predicted"/>
<dbReference type="Proteomes" id="UP000800039">
    <property type="component" value="Unassembled WGS sequence"/>
</dbReference>
<evidence type="ECO:0000313" key="2">
    <source>
        <dbReference type="EMBL" id="KAF1844054.1"/>
    </source>
</evidence>
<reference evidence="2" key="1">
    <citation type="submission" date="2020-01" db="EMBL/GenBank/DDBJ databases">
        <authorList>
            <consortium name="DOE Joint Genome Institute"/>
            <person name="Haridas S."/>
            <person name="Albert R."/>
            <person name="Binder M."/>
            <person name="Bloem J."/>
            <person name="Labutti K."/>
            <person name="Salamov A."/>
            <person name="Andreopoulos B."/>
            <person name="Baker S.E."/>
            <person name="Barry K."/>
            <person name="Bills G."/>
            <person name="Bluhm B.H."/>
            <person name="Cannon C."/>
            <person name="Castanera R."/>
            <person name="Culley D.E."/>
            <person name="Daum C."/>
            <person name="Ezra D."/>
            <person name="Gonzalez J.B."/>
            <person name="Henrissat B."/>
            <person name="Kuo A."/>
            <person name="Liang C."/>
            <person name="Lipzen A."/>
            <person name="Lutzoni F."/>
            <person name="Magnuson J."/>
            <person name="Mondo S."/>
            <person name="Nolan M."/>
            <person name="Ohm R."/>
            <person name="Pangilinan J."/>
            <person name="Park H.-J."/>
            <person name="Ramirez L."/>
            <person name="Alfaro M."/>
            <person name="Sun H."/>
            <person name="Tritt A."/>
            <person name="Yoshinaga Y."/>
            <person name="Zwiers L.-H."/>
            <person name="Turgeon B.G."/>
            <person name="Goodwin S.B."/>
            <person name="Spatafora J.W."/>
            <person name="Crous P.W."/>
            <person name="Grigoriev I.V."/>
        </authorList>
    </citation>
    <scope>NUCLEOTIDE SEQUENCE</scope>
    <source>
        <strain evidence="2">CBS 394.84</strain>
    </source>
</reference>
<sequence>MQCSWGRKNGSVICSRRWSADDAQKSQDLESSSARVSGATRLAPGLCRLLHAQRVTENKLGSPDLHSKGDDCSAAGAVSTFIALFFINSPACGQRLTATAARRLIDVLVPRGTTRAPSQQEIGSAGLGTDGSRPSGFHGEFQKPPPFRRYAVVAAPALCS</sequence>
<dbReference type="EMBL" id="ML976617">
    <property type="protein sequence ID" value="KAF1844054.1"/>
    <property type="molecule type" value="Genomic_DNA"/>
</dbReference>
<dbReference type="GeneID" id="63844101"/>
<dbReference type="AlphaFoldDB" id="A0A9P4L785"/>
<gene>
    <name evidence="2" type="ORF">K460DRAFT_156591</name>
</gene>
<dbReference type="RefSeq" id="XP_040786617.1">
    <property type="nucleotide sequence ID" value="XM_040926849.1"/>
</dbReference>
<protein>
    <submittedName>
        <fullName evidence="2">Uncharacterized protein</fullName>
    </submittedName>
</protein>
<comment type="caution">
    <text evidence="2">The sequence shown here is derived from an EMBL/GenBank/DDBJ whole genome shotgun (WGS) entry which is preliminary data.</text>
</comment>
<name>A0A9P4L785_9PLEO</name>
<organism evidence="2 3">
    <name type="scientific">Cucurbitaria berberidis CBS 394.84</name>
    <dbReference type="NCBI Taxonomy" id="1168544"/>
    <lineage>
        <taxon>Eukaryota</taxon>
        <taxon>Fungi</taxon>
        <taxon>Dikarya</taxon>
        <taxon>Ascomycota</taxon>
        <taxon>Pezizomycotina</taxon>
        <taxon>Dothideomycetes</taxon>
        <taxon>Pleosporomycetidae</taxon>
        <taxon>Pleosporales</taxon>
        <taxon>Pleosporineae</taxon>
        <taxon>Cucurbitariaceae</taxon>
        <taxon>Cucurbitaria</taxon>
    </lineage>
</organism>
<evidence type="ECO:0000313" key="3">
    <source>
        <dbReference type="Proteomes" id="UP000800039"/>
    </source>
</evidence>
<feature type="region of interest" description="Disordered" evidence="1">
    <location>
        <begin position="115"/>
        <end position="143"/>
    </location>
</feature>